<protein>
    <submittedName>
        <fullName evidence="2">Uncharacterized protein</fullName>
    </submittedName>
</protein>
<evidence type="ECO:0000256" key="1">
    <source>
        <dbReference type="SAM" id="MobiDB-lite"/>
    </source>
</evidence>
<accession>A0A1K1SNI8</accession>
<evidence type="ECO:0000313" key="2">
    <source>
        <dbReference type="EMBL" id="SFW85976.1"/>
    </source>
</evidence>
<evidence type="ECO:0000313" key="3">
    <source>
        <dbReference type="Proteomes" id="UP000182740"/>
    </source>
</evidence>
<feature type="region of interest" description="Disordered" evidence="1">
    <location>
        <begin position="1"/>
        <end position="53"/>
    </location>
</feature>
<dbReference type="EMBL" id="FPJG01000006">
    <property type="protein sequence ID" value="SFW85976.1"/>
    <property type="molecule type" value="Genomic_DNA"/>
</dbReference>
<reference evidence="3" key="1">
    <citation type="submission" date="2016-11" db="EMBL/GenBank/DDBJ databases">
        <authorList>
            <person name="Varghese N."/>
            <person name="Submissions S."/>
        </authorList>
    </citation>
    <scope>NUCLEOTIDE SEQUENCE [LARGE SCALE GENOMIC DNA]</scope>
    <source>
        <strain evidence="3">DSM 44671</strain>
    </source>
</reference>
<gene>
    <name evidence="2" type="ORF">SAMN04489730_6269</name>
</gene>
<name>A0A1K1SNI8_9PSEU</name>
<organism evidence="2 3">
    <name type="scientific">Amycolatopsis australiensis</name>
    <dbReference type="NCBI Taxonomy" id="546364"/>
    <lineage>
        <taxon>Bacteria</taxon>
        <taxon>Bacillati</taxon>
        <taxon>Actinomycetota</taxon>
        <taxon>Actinomycetes</taxon>
        <taxon>Pseudonocardiales</taxon>
        <taxon>Pseudonocardiaceae</taxon>
        <taxon>Amycolatopsis</taxon>
    </lineage>
</organism>
<feature type="compositionally biased region" description="Pro residues" evidence="1">
    <location>
        <begin position="43"/>
        <end position="53"/>
    </location>
</feature>
<dbReference type="Proteomes" id="UP000182740">
    <property type="component" value="Unassembled WGS sequence"/>
</dbReference>
<feature type="compositionally biased region" description="Basic and acidic residues" evidence="1">
    <location>
        <begin position="21"/>
        <end position="40"/>
    </location>
</feature>
<keyword evidence="3" id="KW-1185">Reference proteome</keyword>
<sequence length="53" mass="5472">MSDKAAELAAKAEQIAGQATGKEDWVAEGKAGRREPDEVSRPSGPPAAPPDRA</sequence>
<dbReference type="AlphaFoldDB" id="A0A1K1SNI8"/>
<proteinExistence type="predicted"/>